<dbReference type="PANTHER" id="PTHR48011">
    <property type="entry name" value="CCR4-NOT TRANSCRIPTIONAL COMPLEX SUBUNIT CAF120-RELATED"/>
    <property type="match status" value="1"/>
</dbReference>
<dbReference type="Proteomes" id="UP001454036">
    <property type="component" value="Unassembled WGS sequence"/>
</dbReference>
<dbReference type="InterPro" id="IPR008271">
    <property type="entry name" value="Ser/Thr_kinase_AS"/>
</dbReference>
<feature type="domain" description="Protein kinase" evidence="7">
    <location>
        <begin position="3"/>
        <end position="270"/>
    </location>
</feature>
<dbReference type="InterPro" id="IPR017441">
    <property type="entry name" value="Protein_kinase_ATP_BS"/>
</dbReference>
<evidence type="ECO:0000256" key="1">
    <source>
        <dbReference type="ARBA" id="ARBA00022679"/>
    </source>
</evidence>
<organism evidence="8 9">
    <name type="scientific">Lithospermum erythrorhizon</name>
    <name type="common">Purple gromwell</name>
    <name type="synonym">Lithospermum officinale var. erythrorhizon</name>
    <dbReference type="NCBI Taxonomy" id="34254"/>
    <lineage>
        <taxon>Eukaryota</taxon>
        <taxon>Viridiplantae</taxon>
        <taxon>Streptophyta</taxon>
        <taxon>Embryophyta</taxon>
        <taxon>Tracheophyta</taxon>
        <taxon>Spermatophyta</taxon>
        <taxon>Magnoliopsida</taxon>
        <taxon>eudicotyledons</taxon>
        <taxon>Gunneridae</taxon>
        <taxon>Pentapetalae</taxon>
        <taxon>asterids</taxon>
        <taxon>lamiids</taxon>
        <taxon>Boraginales</taxon>
        <taxon>Boraginaceae</taxon>
        <taxon>Boraginoideae</taxon>
        <taxon>Lithospermeae</taxon>
        <taxon>Lithospermum</taxon>
    </lineage>
</organism>
<evidence type="ECO:0000256" key="3">
    <source>
        <dbReference type="ARBA" id="ARBA00022777"/>
    </source>
</evidence>
<evidence type="ECO:0000313" key="9">
    <source>
        <dbReference type="Proteomes" id="UP001454036"/>
    </source>
</evidence>
<accession>A0AAV3NYA9</accession>
<dbReference type="GO" id="GO:0007165">
    <property type="term" value="P:signal transduction"/>
    <property type="evidence" value="ECO:0007669"/>
    <property type="project" value="TreeGrafter"/>
</dbReference>
<dbReference type="InterPro" id="IPR052751">
    <property type="entry name" value="Plant_MAPKKK"/>
</dbReference>
<sequence>MEFRKLKFLGAGANGNVFLAAPCRPCDDLVCPSLFAVKSANCLSTTLKREKMFLDELFGSCYIVECFGHNVSIEEGRRVYNVMMEYASGGTLKSLIESRGGRMEEREVAYYSRMLLLGLSSAHKKGIVHCDLKPDNVLVFPREEETYHLLKIADFGNAKKVWEKEMHEPGRASNHRGTLRYASPESVMYGIHGKPTDIWSLGCVILEMLTGQRVWGANSTCVEIILKLMLMKPEIPEFVSNIGTDFLDKCFEKNPEKRWTISMLMRHKFIDDNFSCDVRFGGCRTNDYSDIDWSFSLPQR</sequence>
<dbReference type="GO" id="GO:0004674">
    <property type="term" value="F:protein serine/threonine kinase activity"/>
    <property type="evidence" value="ECO:0007669"/>
    <property type="project" value="UniProtKB-KW"/>
</dbReference>
<keyword evidence="6" id="KW-0723">Serine/threonine-protein kinase</keyword>
<evidence type="ECO:0000256" key="5">
    <source>
        <dbReference type="PROSITE-ProRule" id="PRU10141"/>
    </source>
</evidence>
<evidence type="ECO:0000313" key="8">
    <source>
        <dbReference type="EMBL" id="GAA0143726.1"/>
    </source>
</evidence>
<keyword evidence="4 5" id="KW-0067">ATP-binding</keyword>
<reference evidence="8 9" key="1">
    <citation type="submission" date="2024-01" db="EMBL/GenBank/DDBJ databases">
        <title>The complete chloroplast genome sequence of Lithospermum erythrorhizon: insights into the phylogenetic relationship among Boraginaceae species and the maternal lineages of purple gromwells.</title>
        <authorList>
            <person name="Okada T."/>
            <person name="Watanabe K."/>
        </authorList>
    </citation>
    <scope>NUCLEOTIDE SEQUENCE [LARGE SCALE GENOMIC DNA]</scope>
</reference>
<evidence type="ECO:0000259" key="7">
    <source>
        <dbReference type="PROSITE" id="PS50011"/>
    </source>
</evidence>
<evidence type="ECO:0000256" key="4">
    <source>
        <dbReference type="ARBA" id="ARBA00022840"/>
    </source>
</evidence>
<keyword evidence="2 5" id="KW-0547">Nucleotide-binding</keyword>
<keyword evidence="3" id="KW-0418">Kinase</keyword>
<dbReference type="PANTHER" id="PTHR48011:SF86">
    <property type="entry name" value="MITOGEN-ACTIVATED PROTEIN KINASE 4-LIKE"/>
    <property type="match status" value="1"/>
</dbReference>
<dbReference type="SUPFAM" id="SSF56112">
    <property type="entry name" value="Protein kinase-like (PK-like)"/>
    <property type="match status" value="1"/>
</dbReference>
<gene>
    <name evidence="8" type="ORF">LIER_04339</name>
</gene>
<dbReference type="PROSITE" id="PS00107">
    <property type="entry name" value="PROTEIN_KINASE_ATP"/>
    <property type="match status" value="1"/>
</dbReference>
<comment type="similarity">
    <text evidence="6">Belongs to the protein kinase superfamily.</text>
</comment>
<dbReference type="EMBL" id="BAABME010000552">
    <property type="protein sequence ID" value="GAA0143726.1"/>
    <property type="molecule type" value="Genomic_DNA"/>
</dbReference>
<dbReference type="Pfam" id="PF00069">
    <property type="entry name" value="Pkinase"/>
    <property type="match status" value="1"/>
</dbReference>
<dbReference type="Gene3D" id="1.10.510.10">
    <property type="entry name" value="Transferase(Phosphotransferase) domain 1"/>
    <property type="match status" value="1"/>
</dbReference>
<protein>
    <recommendedName>
        <fullName evidence="7">Protein kinase domain-containing protein</fullName>
    </recommendedName>
</protein>
<feature type="binding site" evidence="5">
    <location>
        <position position="38"/>
    </location>
    <ligand>
        <name>ATP</name>
        <dbReference type="ChEBI" id="CHEBI:30616"/>
    </ligand>
</feature>
<dbReference type="GO" id="GO:0005524">
    <property type="term" value="F:ATP binding"/>
    <property type="evidence" value="ECO:0007669"/>
    <property type="project" value="UniProtKB-UniRule"/>
</dbReference>
<dbReference type="SMART" id="SM00220">
    <property type="entry name" value="S_TKc"/>
    <property type="match status" value="1"/>
</dbReference>
<dbReference type="AlphaFoldDB" id="A0AAV3NYA9"/>
<dbReference type="InterPro" id="IPR011009">
    <property type="entry name" value="Kinase-like_dom_sf"/>
</dbReference>
<dbReference type="PROSITE" id="PS00108">
    <property type="entry name" value="PROTEIN_KINASE_ST"/>
    <property type="match status" value="1"/>
</dbReference>
<comment type="caution">
    <text evidence="8">The sequence shown here is derived from an EMBL/GenBank/DDBJ whole genome shotgun (WGS) entry which is preliminary data.</text>
</comment>
<dbReference type="InterPro" id="IPR000719">
    <property type="entry name" value="Prot_kinase_dom"/>
</dbReference>
<evidence type="ECO:0000256" key="6">
    <source>
        <dbReference type="RuleBase" id="RU000304"/>
    </source>
</evidence>
<keyword evidence="1" id="KW-0808">Transferase</keyword>
<proteinExistence type="inferred from homology"/>
<name>A0AAV3NYA9_LITER</name>
<keyword evidence="9" id="KW-1185">Reference proteome</keyword>
<dbReference type="PROSITE" id="PS50011">
    <property type="entry name" value="PROTEIN_KINASE_DOM"/>
    <property type="match status" value="1"/>
</dbReference>
<evidence type="ECO:0000256" key="2">
    <source>
        <dbReference type="ARBA" id="ARBA00022741"/>
    </source>
</evidence>